<name>K1TZR8_9ZZZZ</name>
<accession>K1TZR8</accession>
<proteinExistence type="predicted"/>
<dbReference type="PANTHER" id="PTHR21248:SF22">
    <property type="entry name" value="PHOSPHOLIPASE D"/>
    <property type="match status" value="1"/>
</dbReference>
<dbReference type="EMBL" id="AJWY01004720">
    <property type="protein sequence ID" value="EKC71595.1"/>
    <property type="molecule type" value="Genomic_DNA"/>
</dbReference>
<evidence type="ECO:0000313" key="1">
    <source>
        <dbReference type="EMBL" id="EKC71595.1"/>
    </source>
</evidence>
<gene>
    <name evidence="1" type="ORF">LEA_07179</name>
</gene>
<dbReference type="Gene3D" id="3.30.870.10">
    <property type="entry name" value="Endonuclease Chain A"/>
    <property type="match status" value="1"/>
</dbReference>
<dbReference type="PANTHER" id="PTHR21248">
    <property type="entry name" value="CARDIOLIPIN SYNTHASE"/>
    <property type="match status" value="1"/>
</dbReference>
<dbReference type="SUPFAM" id="SSF56024">
    <property type="entry name" value="Phospholipase D/nuclease"/>
    <property type="match status" value="1"/>
</dbReference>
<organism evidence="1">
    <name type="scientific">human gut metagenome</name>
    <dbReference type="NCBI Taxonomy" id="408170"/>
    <lineage>
        <taxon>unclassified sequences</taxon>
        <taxon>metagenomes</taxon>
        <taxon>organismal metagenomes</taxon>
    </lineage>
</organism>
<dbReference type="AlphaFoldDB" id="K1TZR8"/>
<protein>
    <submittedName>
        <fullName evidence="1">Phospholipase D domain protein</fullName>
    </submittedName>
</protein>
<reference evidence="1" key="1">
    <citation type="journal article" date="2013" name="Environ. Microbiol.">
        <title>Microbiota from the distal guts of lean and obese adolescents exhibit partial functional redundancy besides clear differences in community structure.</title>
        <authorList>
            <person name="Ferrer M."/>
            <person name="Ruiz A."/>
            <person name="Lanza F."/>
            <person name="Haange S.B."/>
            <person name="Oberbach A."/>
            <person name="Till H."/>
            <person name="Bargiela R."/>
            <person name="Campoy C."/>
            <person name="Segura M.T."/>
            <person name="Richter M."/>
            <person name="von Bergen M."/>
            <person name="Seifert J."/>
            <person name="Suarez A."/>
        </authorList>
    </citation>
    <scope>NUCLEOTIDE SEQUENCE</scope>
</reference>
<comment type="caution">
    <text evidence="1">The sequence shown here is derived from an EMBL/GenBank/DDBJ whole genome shotgun (WGS) entry which is preliminary data.</text>
</comment>
<sequence length="135" mass="15339">MKFDIKKHIYLILLFILSFTVETAQSQEVTNIHIAATDTVPTYTSDSAVINFLKDAGIPITQNSKLKLLKSGRAKFIDLFEEIRHAKHHIHLEYFNFRNDSIANALFDLLGEKVKEGVEVRALFDAFGNCQTTSH</sequence>